<reference evidence="2 3" key="1">
    <citation type="submission" date="2023-05" db="EMBL/GenBank/DDBJ databases">
        <title>Actinoplanes sp. NEAU-A12 genome sequencing.</title>
        <authorList>
            <person name="Wang Z.-S."/>
        </authorList>
    </citation>
    <scope>NUCLEOTIDE SEQUENCE [LARGE SCALE GENOMIC DNA]</scope>
    <source>
        <strain evidence="2 3">NEAU-A12</strain>
    </source>
</reference>
<sequence length="211" mass="23686">MTEADRSVWVHADNSIYHRRLLVLAPFMVVGALLFGVRLAIGRPTSEGAGWWAAPATLIGLLLPLLFIAALLILRRLNACLVLENGTLYACNALRRWVRIADVDDLTGLHPVDVVVSSDQSRPDRMVITRNGQRPYVIDTRIWQQDEIRLLWRRLKVPCSRPTRPDYAELRKLFPGVRMPWLHVHPGPVIAMGSLATVAYIVLVVQLAFAG</sequence>
<evidence type="ECO:0008006" key="4">
    <source>
        <dbReference type="Google" id="ProtNLM"/>
    </source>
</evidence>
<dbReference type="Proteomes" id="UP001241758">
    <property type="component" value="Unassembled WGS sequence"/>
</dbReference>
<gene>
    <name evidence="2" type="ORF">QLQ12_25655</name>
</gene>
<feature type="transmembrane region" description="Helical" evidence="1">
    <location>
        <begin position="189"/>
        <end position="209"/>
    </location>
</feature>
<organism evidence="2 3">
    <name type="scientific">Actinoplanes sandaracinus</name>
    <dbReference type="NCBI Taxonomy" id="3045177"/>
    <lineage>
        <taxon>Bacteria</taxon>
        <taxon>Bacillati</taxon>
        <taxon>Actinomycetota</taxon>
        <taxon>Actinomycetes</taxon>
        <taxon>Micromonosporales</taxon>
        <taxon>Micromonosporaceae</taxon>
        <taxon>Actinoplanes</taxon>
    </lineage>
</organism>
<evidence type="ECO:0000313" key="3">
    <source>
        <dbReference type="Proteomes" id="UP001241758"/>
    </source>
</evidence>
<evidence type="ECO:0000313" key="2">
    <source>
        <dbReference type="EMBL" id="MDI6102010.1"/>
    </source>
</evidence>
<proteinExistence type="predicted"/>
<keyword evidence="3" id="KW-1185">Reference proteome</keyword>
<comment type="caution">
    <text evidence="2">The sequence shown here is derived from an EMBL/GenBank/DDBJ whole genome shotgun (WGS) entry which is preliminary data.</text>
</comment>
<keyword evidence="1" id="KW-0472">Membrane</keyword>
<accession>A0ABT6WQK2</accession>
<name>A0ABT6WQK2_9ACTN</name>
<dbReference type="EMBL" id="JASCTH010000017">
    <property type="protein sequence ID" value="MDI6102010.1"/>
    <property type="molecule type" value="Genomic_DNA"/>
</dbReference>
<feature type="transmembrane region" description="Helical" evidence="1">
    <location>
        <begin position="53"/>
        <end position="74"/>
    </location>
</feature>
<evidence type="ECO:0000256" key="1">
    <source>
        <dbReference type="SAM" id="Phobius"/>
    </source>
</evidence>
<keyword evidence="1" id="KW-1133">Transmembrane helix</keyword>
<keyword evidence="1" id="KW-0812">Transmembrane</keyword>
<protein>
    <recommendedName>
        <fullName evidence="4">PH domain-containing protein</fullName>
    </recommendedName>
</protein>
<dbReference type="RefSeq" id="WP_282763006.1">
    <property type="nucleotide sequence ID" value="NZ_JASCTH010000017.1"/>
</dbReference>
<feature type="transmembrane region" description="Helical" evidence="1">
    <location>
        <begin position="21"/>
        <end position="41"/>
    </location>
</feature>